<evidence type="ECO:0000313" key="7">
    <source>
        <dbReference type="Proteomes" id="UP000051931"/>
    </source>
</evidence>
<feature type="domain" description="D-isomer specific 2-hydroxyacid dehydrogenase catalytic" evidence="4">
    <location>
        <begin position="7"/>
        <end position="331"/>
    </location>
</feature>
<feature type="domain" description="D-isomer specific 2-hydroxyacid dehydrogenase NAD-binding" evidence="5">
    <location>
        <begin position="114"/>
        <end position="299"/>
    </location>
</feature>
<evidence type="ECO:0000259" key="4">
    <source>
        <dbReference type="Pfam" id="PF00389"/>
    </source>
</evidence>
<dbReference type="EMBL" id="AZFB01000014">
    <property type="protein sequence ID" value="KRL62025.1"/>
    <property type="molecule type" value="Genomic_DNA"/>
</dbReference>
<reference evidence="6 7" key="1">
    <citation type="journal article" date="2015" name="Genome Announc.">
        <title>Expanding the biotechnology potential of lactobacilli through comparative genomics of 213 strains and associated genera.</title>
        <authorList>
            <person name="Sun Z."/>
            <person name="Harris H.M."/>
            <person name="McCann A."/>
            <person name="Guo C."/>
            <person name="Argimon S."/>
            <person name="Zhang W."/>
            <person name="Yang X."/>
            <person name="Jeffery I.B."/>
            <person name="Cooney J.C."/>
            <person name="Kagawa T.F."/>
            <person name="Liu W."/>
            <person name="Song Y."/>
            <person name="Salvetti E."/>
            <person name="Wrobel A."/>
            <person name="Rasinkangas P."/>
            <person name="Parkhill J."/>
            <person name="Rea M.C."/>
            <person name="O'Sullivan O."/>
            <person name="Ritari J."/>
            <person name="Douillard F.P."/>
            <person name="Paul Ross R."/>
            <person name="Yang R."/>
            <person name="Briner A.E."/>
            <person name="Felis G.E."/>
            <person name="de Vos W.M."/>
            <person name="Barrangou R."/>
            <person name="Klaenhammer T.R."/>
            <person name="Caufield P.W."/>
            <person name="Cui Y."/>
            <person name="Zhang H."/>
            <person name="O'Toole P.W."/>
        </authorList>
    </citation>
    <scope>NUCLEOTIDE SEQUENCE [LARGE SCALE GENOMIC DNA]</scope>
    <source>
        <strain evidence="6 7">DSM 15354</strain>
    </source>
</reference>
<dbReference type="STRING" id="1122152.GCA_000425905_01312"/>
<comment type="caution">
    <text evidence="6">The sequence shown here is derived from an EMBL/GenBank/DDBJ whole genome shotgun (WGS) entry which is preliminary data.</text>
</comment>
<organism evidence="6 7">
    <name type="scientific">Lactobacillus psittaci DSM 15354</name>
    <dbReference type="NCBI Taxonomy" id="1122152"/>
    <lineage>
        <taxon>Bacteria</taxon>
        <taxon>Bacillati</taxon>
        <taxon>Bacillota</taxon>
        <taxon>Bacilli</taxon>
        <taxon>Lactobacillales</taxon>
        <taxon>Lactobacillaceae</taxon>
        <taxon>Lactobacillus</taxon>
    </lineage>
</organism>
<dbReference type="AlphaFoldDB" id="A0A0R1S010"/>
<dbReference type="InterPro" id="IPR006139">
    <property type="entry name" value="D-isomer_2_OHA_DH_cat_dom"/>
</dbReference>
<evidence type="ECO:0000256" key="3">
    <source>
        <dbReference type="RuleBase" id="RU003719"/>
    </source>
</evidence>
<dbReference type="InterPro" id="IPR006140">
    <property type="entry name" value="D-isomer_DH_NAD-bd"/>
</dbReference>
<dbReference type="Pfam" id="PF00389">
    <property type="entry name" value="2-Hacid_dh"/>
    <property type="match status" value="1"/>
</dbReference>
<evidence type="ECO:0000259" key="5">
    <source>
        <dbReference type="Pfam" id="PF02826"/>
    </source>
</evidence>
<accession>A0A0R1S010</accession>
<dbReference type="PROSITE" id="PS00065">
    <property type="entry name" value="D_2_HYDROXYACID_DH_1"/>
    <property type="match status" value="1"/>
</dbReference>
<protein>
    <submittedName>
        <fullName evidence="6">Lactate dehydrogenase related 2-hydroxyacid dehydrogenase</fullName>
    </submittedName>
</protein>
<dbReference type="PATRIC" id="fig|1122152.4.peg.407"/>
<dbReference type="Gene3D" id="3.40.50.720">
    <property type="entry name" value="NAD(P)-binding Rossmann-like Domain"/>
    <property type="match status" value="2"/>
</dbReference>
<dbReference type="eggNOG" id="COG1052">
    <property type="taxonomic scope" value="Bacteria"/>
</dbReference>
<dbReference type="SUPFAM" id="SSF52283">
    <property type="entry name" value="Formate/glycerate dehydrogenase catalytic domain-like"/>
    <property type="match status" value="1"/>
</dbReference>
<keyword evidence="2" id="KW-0520">NAD</keyword>
<dbReference type="Pfam" id="PF02826">
    <property type="entry name" value="2-Hacid_dh_C"/>
    <property type="match status" value="1"/>
</dbReference>
<dbReference type="InterPro" id="IPR058205">
    <property type="entry name" value="D-LDH-like"/>
</dbReference>
<gene>
    <name evidence="6" type="ORF">FC23_GL000401</name>
</gene>
<sequence length="331" mass="37217">MKIVCYGVRPIERAYFEKLNKYNYDLKLVEEFLTHDNAEEAQGCDAVLVRGNCVCDRENLEKFKNYGINWVFTRSVGYNHYDLEAAKELGITIARVPNYSPYAVANLAFDLGASMVRHTFEAITSVHSGDFTMHPRFFSNEYQKLTVGIYGAGKIGAIEGKLWKAMGAKVLAYDPYPSDFAKQYVEFVSSDDLLAKSDVVSIHVPYFPGKNENLVNTDFLKKMKKTAFLINTARGELGDTKAIKDAVENEEIAGYGADVVIDETKIMGHKFASLEDLPNEDVKSLMKLYPRVLITPHMGSFTEPALEDMISISFDNFHEMSENGSCKNLVK</sequence>
<dbReference type="Proteomes" id="UP000051931">
    <property type="component" value="Unassembled WGS sequence"/>
</dbReference>
<dbReference type="InterPro" id="IPR029752">
    <property type="entry name" value="D-isomer_DH_CS1"/>
</dbReference>
<dbReference type="InterPro" id="IPR036291">
    <property type="entry name" value="NAD(P)-bd_dom_sf"/>
</dbReference>
<dbReference type="RefSeq" id="WP_027825258.1">
    <property type="nucleotide sequence ID" value="NZ_AUEI01000013.1"/>
</dbReference>
<evidence type="ECO:0000313" key="6">
    <source>
        <dbReference type="EMBL" id="KRL62025.1"/>
    </source>
</evidence>
<comment type="similarity">
    <text evidence="1 3">Belongs to the D-isomer specific 2-hydroxyacid dehydrogenase family.</text>
</comment>
<dbReference type="OrthoDB" id="9805416at2"/>
<dbReference type="PANTHER" id="PTHR43026">
    <property type="entry name" value="2-HYDROXYACID DEHYDROGENASE HOMOLOG 1-RELATED"/>
    <property type="match status" value="1"/>
</dbReference>
<dbReference type="PANTHER" id="PTHR43026:SF1">
    <property type="entry name" value="2-HYDROXYACID DEHYDROGENASE HOMOLOG 1-RELATED"/>
    <property type="match status" value="1"/>
</dbReference>
<dbReference type="GO" id="GO:0008720">
    <property type="term" value="F:D-lactate dehydrogenase (NAD+) activity"/>
    <property type="evidence" value="ECO:0007669"/>
    <property type="project" value="TreeGrafter"/>
</dbReference>
<keyword evidence="3" id="KW-0560">Oxidoreductase</keyword>
<dbReference type="SUPFAM" id="SSF51735">
    <property type="entry name" value="NAD(P)-binding Rossmann-fold domains"/>
    <property type="match status" value="1"/>
</dbReference>
<evidence type="ECO:0000256" key="1">
    <source>
        <dbReference type="ARBA" id="ARBA00005854"/>
    </source>
</evidence>
<evidence type="ECO:0000256" key="2">
    <source>
        <dbReference type="ARBA" id="ARBA00023027"/>
    </source>
</evidence>
<proteinExistence type="inferred from homology"/>
<name>A0A0R1S010_9LACO</name>
<dbReference type="GO" id="GO:0051287">
    <property type="term" value="F:NAD binding"/>
    <property type="evidence" value="ECO:0007669"/>
    <property type="project" value="InterPro"/>
</dbReference>
<keyword evidence="7" id="KW-1185">Reference proteome</keyword>